<reference evidence="1 2" key="1">
    <citation type="submission" date="2016-10" db="EMBL/GenBank/DDBJ databases">
        <authorList>
            <person name="de Groot N.N."/>
        </authorList>
    </citation>
    <scope>NUCLEOTIDE SEQUENCE [LARGE SCALE GENOMIC DNA]</scope>
    <source>
        <strain evidence="1 2">LMG 2247</strain>
    </source>
</reference>
<dbReference type="EMBL" id="FNCJ01000003">
    <property type="protein sequence ID" value="SDG39329.1"/>
    <property type="molecule type" value="Genomic_DNA"/>
</dbReference>
<dbReference type="AlphaFoldDB" id="A0A1G7TX52"/>
<protein>
    <submittedName>
        <fullName evidence="1">Uncharacterized protein</fullName>
    </submittedName>
</protein>
<evidence type="ECO:0000313" key="1">
    <source>
        <dbReference type="EMBL" id="SDG39329.1"/>
    </source>
</evidence>
<gene>
    <name evidence="1" type="ORF">SAMN05216466_103183</name>
</gene>
<dbReference type="OrthoDB" id="9132667at2"/>
<organism evidence="1 2">
    <name type="scientific">Paraburkholderia phenazinium</name>
    <dbReference type="NCBI Taxonomy" id="60549"/>
    <lineage>
        <taxon>Bacteria</taxon>
        <taxon>Pseudomonadati</taxon>
        <taxon>Pseudomonadota</taxon>
        <taxon>Betaproteobacteria</taxon>
        <taxon>Burkholderiales</taxon>
        <taxon>Burkholderiaceae</taxon>
        <taxon>Paraburkholderia</taxon>
    </lineage>
</organism>
<proteinExistence type="predicted"/>
<dbReference type="RefSeq" id="WP_090683296.1">
    <property type="nucleotide sequence ID" value="NZ_CADERL010000016.1"/>
</dbReference>
<dbReference type="Proteomes" id="UP000199706">
    <property type="component" value="Unassembled WGS sequence"/>
</dbReference>
<sequence length="80" mass="9031">MRQSDETLRKEHAALRLALELLGFNSNQVIAHLQTRAEPLWKELPFRLTSVAFDSRKAAASGLGEHGQRSVDRAFNAMRN</sequence>
<evidence type="ECO:0000313" key="2">
    <source>
        <dbReference type="Proteomes" id="UP000199706"/>
    </source>
</evidence>
<accession>A0A1G7TX52</accession>
<name>A0A1G7TX52_9BURK</name>